<proteinExistence type="predicted"/>
<dbReference type="AlphaFoldDB" id="A0A7Y9T1P3"/>
<organism evidence="2 3">
    <name type="scientific">Tunturiibacter lichenicola</name>
    <dbReference type="NCBI Taxonomy" id="2051959"/>
    <lineage>
        <taxon>Bacteria</taxon>
        <taxon>Pseudomonadati</taxon>
        <taxon>Acidobacteriota</taxon>
        <taxon>Terriglobia</taxon>
        <taxon>Terriglobales</taxon>
        <taxon>Acidobacteriaceae</taxon>
        <taxon>Tunturiibacter</taxon>
    </lineage>
</organism>
<accession>A0A7Y9T1P3</accession>
<sequence length="30" mass="3582">MNTKSHNTMRRSPETNYLRGDRRAMLLTCQ</sequence>
<feature type="region of interest" description="Disordered" evidence="1">
    <location>
        <begin position="1"/>
        <end position="30"/>
    </location>
</feature>
<name>A0A7Y9T1P3_9BACT</name>
<evidence type="ECO:0000313" key="2">
    <source>
        <dbReference type="EMBL" id="NYF50246.1"/>
    </source>
</evidence>
<comment type="caution">
    <text evidence="2">The sequence shown here is derived from an EMBL/GenBank/DDBJ whole genome shotgun (WGS) entry which is preliminary data.</text>
</comment>
<reference evidence="2 3" key="1">
    <citation type="submission" date="2020-07" db="EMBL/GenBank/DDBJ databases">
        <title>Genomic Encyclopedia of Type Strains, Phase IV (KMG-V): Genome sequencing to study the core and pangenomes of soil and plant-associated prokaryotes.</title>
        <authorList>
            <person name="Whitman W."/>
        </authorList>
    </citation>
    <scope>NUCLEOTIDE SEQUENCE [LARGE SCALE GENOMIC DNA]</scope>
    <source>
        <strain evidence="2 3">M8UP30</strain>
    </source>
</reference>
<evidence type="ECO:0000313" key="3">
    <source>
        <dbReference type="Proteomes" id="UP000534186"/>
    </source>
</evidence>
<gene>
    <name evidence="2" type="ORF">HDF12_000611</name>
</gene>
<evidence type="ECO:0000256" key="1">
    <source>
        <dbReference type="SAM" id="MobiDB-lite"/>
    </source>
</evidence>
<protein>
    <submittedName>
        <fullName evidence="2">Uncharacterized protein</fullName>
    </submittedName>
</protein>
<dbReference type="EMBL" id="JACCCV010000001">
    <property type="protein sequence ID" value="NYF50246.1"/>
    <property type="molecule type" value="Genomic_DNA"/>
</dbReference>
<dbReference type="Proteomes" id="UP000534186">
    <property type="component" value="Unassembled WGS sequence"/>
</dbReference>